<feature type="compositionally biased region" description="Low complexity" evidence="1">
    <location>
        <begin position="192"/>
        <end position="207"/>
    </location>
</feature>
<comment type="caution">
    <text evidence="3">The sequence shown here is derived from an EMBL/GenBank/DDBJ whole genome shotgun (WGS) entry which is preliminary data.</text>
</comment>
<dbReference type="EMBL" id="MCOG01000011">
    <property type="protein sequence ID" value="ORY81146.1"/>
    <property type="molecule type" value="Genomic_DNA"/>
</dbReference>
<dbReference type="Proteomes" id="UP000193920">
    <property type="component" value="Unassembled WGS sequence"/>
</dbReference>
<dbReference type="OrthoDB" id="5600208at2759"/>
<dbReference type="InterPro" id="IPR058570">
    <property type="entry name" value="HROB_OB"/>
</dbReference>
<dbReference type="PANTHER" id="PTHR14523:SF1">
    <property type="entry name" value="HOMOLOGOUS RECOMBINATION OB-FOLD PROTEIN"/>
    <property type="match status" value="1"/>
</dbReference>
<feature type="region of interest" description="Disordered" evidence="1">
    <location>
        <begin position="192"/>
        <end position="219"/>
    </location>
</feature>
<dbReference type="GO" id="GO:0000725">
    <property type="term" value="P:recombinational repair"/>
    <property type="evidence" value="ECO:0007669"/>
    <property type="project" value="InterPro"/>
</dbReference>
<organism evidence="3 4">
    <name type="scientific">Neocallimastix californiae</name>
    <dbReference type="NCBI Taxonomy" id="1754190"/>
    <lineage>
        <taxon>Eukaryota</taxon>
        <taxon>Fungi</taxon>
        <taxon>Fungi incertae sedis</taxon>
        <taxon>Chytridiomycota</taxon>
        <taxon>Chytridiomycota incertae sedis</taxon>
        <taxon>Neocallimastigomycetes</taxon>
        <taxon>Neocallimastigales</taxon>
        <taxon>Neocallimastigaceae</taxon>
        <taxon>Neocallimastix</taxon>
    </lineage>
</organism>
<accession>A0A1Y2FCW0</accession>
<sequence>MTISQIHNLQILLTVENDLQFNSQLFNLNNSSSNNIKNNLRHNQIENEIPNRNQNIILSQNIVKQEIPVRNSQVLSGSQNRKIRQNSLNNRYPTSSYKRSGTQTSKYNKPFKIPSIVEKKPKIEPNSQFSNTQINNTQNQINYTNGKTNYGNKITSSQGGFRNNNIFNNNNEVINNDTKIDLNKNIIINSYSTTSSSNNNNSSNNSNKKSKIPGPAGRLPVLTSEERKILFYSHHINDIMKRRNNNYVGISLTQFQKNAQLNTSFKKAKERVDLALNANEVFESGSWVLMLKTLDLSQNSSKIIDIVKLRFPVEKVKKIIVLIKHIKVGDMDVSLVVQDPTGDMPAIMTKEAYEKYIGIMNQGTTLLLKDVNIIFDKIFELYIFL</sequence>
<dbReference type="AlphaFoldDB" id="A0A1Y2FCW0"/>
<evidence type="ECO:0000313" key="3">
    <source>
        <dbReference type="EMBL" id="ORY81146.1"/>
    </source>
</evidence>
<name>A0A1Y2FCW0_9FUNG</name>
<evidence type="ECO:0000313" key="4">
    <source>
        <dbReference type="Proteomes" id="UP000193920"/>
    </source>
</evidence>
<feature type="region of interest" description="Disordered" evidence="1">
    <location>
        <begin position="89"/>
        <end position="108"/>
    </location>
</feature>
<feature type="compositionally biased region" description="Polar residues" evidence="1">
    <location>
        <begin position="89"/>
        <end position="107"/>
    </location>
</feature>
<feature type="domain" description="Homologous recombination OB-fold protein OB-fold" evidence="2">
    <location>
        <begin position="314"/>
        <end position="374"/>
    </location>
</feature>
<dbReference type="STRING" id="1754190.A0A1Y2FCW0"/>
<dbReference type="InterPro" id="IPR028045">
    <property type="entry name" value="HROB"/>
</dbReference>
<keyword evidence="4" id="KW-1185">Reference proteome</keyword>
<proteinExistence type="predicted"/>
<protein>
    <recommendedName>
        <fullName evidence="2">Homologous recombination OB-fold protein OB-fold domain-containing protein</fullName>
    </recommendedName>
</protein>
<dbReference type="PANTHER" id="PTHR14523">
    <property type="entry name" value="UNCHARACTERIZED PROTEIN C17ORF53 HOMOLOG"/>
    <property type="match status" value="1"/>
</dbReference>
<gene>
    <name evidence="3" type="ORF">LY90DRAFT_500247</name>
</gene>
<dbReference type="Pfam" id="PF15072">
    <property type="entry name" value="HROB"/>
    <property type="match status" value="1"/>
</dbReference>
<evidence type="ECO:0000259" key="2">
    <source>
        <dbReference type="Pfam" id="PF15072"/>
    </source>
</evidence>
<evidence type="ECO:0000256" key="1">
    <source>
        <dbReference type="SAM" id="MobiDB-lite"/>
    </source>
</evidence>
<reference evidence="3 4" key="1">
    <citation type="submission" date="2016-08" db="EMBL/GenBank/DDBJ databases">
        <title>A Parts List for Fungal Cellulosomes Revealed by Comparative Genomics.</title>
        <authorList>
            <consortium name="DOE Joint Genome Institute"/>
            <person name="Haitjema C.H."/>
            <person name="Gilmore S.P."/>
            <person name="Henske J.K."/>
            <person name="Solomon K.V."/>
            <person name="De Groot R."/>
            <person name="Kuo A."/>
            <person name="Mondo S.J."/>
            <person name="Salamov A.A."/>
            <person name="Labutti K."/>
            <person name="Zhao Z."/>
            <person name="Chiniquy J."/>
            <person name="Barry K."/>
            <person name="Brewer H.M."/>
            <person name="Purvine S.O."/>
            <person name="Wright A.T."/>
            <person name="Boxma B."/>
            <person name="Van Alen T."/>
            <person name="Hackstein J.H."/>
            <person name="Baker S.E."/>
            <person name="Grigoriev I.V."/>
            <person name="O'Malley M.A."/>
        </authorList>
    </citation>
    <scope>NUCLEOTIDE SEQUENCE [LARGE SCALE GENOMIC DNA]</scope>
    <source>
        <strain evidence="3 4">G1</strain>
    </source>
</reference>